<keyword evidence="3" id="KW-1185">Reference proteome</keyword>
<keyword evidence="1" id="KW-0812">Transmembrane</keyword>
<dbReference type="PATRIC" id="fig|2041.4.peg.2178"/>
<protein>
    <submittedName>
        <fullName evidence="2">Uncharacterized protein</fullName>
    </submittedName>
</protein>
<evidence type="ECO:0000313" key="2">
    <source>
        <dbReference type="EMBL" id="ALX05083.1"/>
    </source>
</evidence>
<reference evidence="2 3" key="1">
    <citation type="journal article" date="1991" name="Int. J. Syst. Bacteriol.">
        <title>Description of the erythromycin-producing bacterium Arthrobacter sp. strain NRRL B-3381 as Aeromicrobium erythreum gen. nov., sp. nov.</title>
        <authorList>
            <person name="Miller E.S."/>
            <person name="Woese C.R."/>
            <person name="Brenner S."/>
        </authorList>
    </citation>
    <scope>NUCLEOTIDE SEQUENCE [LARGE SCALE GENOMIC DNA]</scope>
    <source>
        <strain evidence="2 3">AR18</strain>
    </source>
</reference>
<gene>
    <name evidence="2" type="ORF">AERYTH_10415</name>
</gene>
<dbReference type="Proteomes" id="UP000067689">
    <property type="component" value="Chromosome"/>
</dbReference>
<name>A0A0U4CAQ9_9ACTN</name>
<dbReference type="RefSeq" id="WP_067858201.1">
    <property type="nucleotide sequence ID" value="NZ_CP011502.1"/>
</dbReference>
<dbReference type="KEGG" id="aer:AERYTH_10415"/>
<dbReference type="OrthoDB" id="3748985at2"/>
<dbReference type="AlphaFoldDB" id="A0A0U4CAQ9"/>
<sequence length="112" mass="12332">MPATYQCFLCRGTIDVTSDDAMVVNVHRRIAEDEWGDDWFVDAAKDTFRFCSQAHLAEYMERFPLPPPNAGVVDDDHMSVGDWVGCFVLALLLLALLVGAVSGLVGLVSRLT</sequence>
<keyword evidence="1" id="KW-0472">Membrane</keyword>
<proteinExistence type="predicted"/>
<evidence type="ECO:0000256" key="1">
    <source>
        <dbReference type="SAM" id="Phobius"/>
    </source>
</evidence>
<dbReference type="EMBL" id="CP011502">
    <property type="protein sequence ID" value="ALX05083.1"/>
    <property type="molecule type" value="Genomic_DNA"/>
</dbReference>
<feature type="transmembrane region" description="Helical" evidence="1">
    <location>
        <begin position="87"/>
        <end position="108"/>
    </location>
</feature>
<organism evidence="2 3">
    <name type="scientific">Aeromicrobium erythreum</name>
    <dbReference type="NCBI Taxonomy" id="2041"/>
    <lineage>
        <taxon>Bacteria</taxon>
        <taxon>Bacillati</taxon>
        <taxon>Actinomycetota</taxon>
        <taxon>Actinomycetes</taxon>
        <taxon>Propionibacteriales</taxon>
        <taxon>Nocardioidaceae</taxon>
        <taxon>Aeromicrobium</taxon>
    </lineage>
</organism>
<accession>A0A0U4CAQ9</accession>
<keyword evidence="1" id="KW-1133">Transmembrane helix</keyword>
<evidence type="ECO:0000313" key="3">
    <source>
        <dbReference type="Proteomes" id="UP000067689"/>
    </source>
</evidence>
<dbReference type="STRING" id="2041.AERYTH_10415"/>